<feature type="signal peptide" evidence="1">
    <location>
        <begin position="1"/>
        <end position="17"/>
    </location>
</feature>
<feature type="domain" description="DUF2059" evidence="2">
    <location>
        <begin position="87"/>
        <end position="143"/>
    </location>
</feature>
<gene>
    <name evidence="3" type="ORF">EJ063_20060</name>
</gene>
<dbReference type="EMBL" id="RXZH01000023">
    <property type="protein sequence ID" value="RTZ13452.1"/>
    <property type="molecule type" value="Genomic_DNA"/>
</dbReference>
<reference evidence="3 4" key="1">
    <citation type="submission" date="2018-12" db="EMBL/GenBank/DDBJ databases">
        <title>Vibrio sp. isolated from China Sea.</title>
        <authorList>
            <person name="Li Y."/>
        </authorList>
    </citation>
    <scope>NUCLEOTIDE SEQUENCE [LARGE SCALE GENOMIC DNA]</scope>
    <source>
        <strain evidence="3 4">BEI207</strain>
    </source>
</reference>
<keyword evidence="1" id="KW-0732">Signal</keyword>
<dbReference type="Pfam" id="PF09832">
    <property type="entry name" value="DUF2059"/>
    <property type="match status" value="1"/>
</dbReference>
<name>A0A432CTA5_9VIBR</name>
<sequence length="158" mass="17812">MKKILFLLLVVSTSAFAESSPRELSLKLYDLMAVDASVKQMSDSMRNMLEKQVEANKNIPDSKKDDAQKIFNDIISLQMSIYSDPSIKDHIASAYQEMYSDEELKGLVEFFESPAGQAFATKGSQISHHLQSFILSKLQELQPSLIAKEQELHKLLAE</sequence>
<evidence type="ECO:0000259" key="2">
    <source>
        <dbReference type="Pfam" id="PF09832"/>
    </source>
</evidence>
<proteinExistence type="predicted"/>
<comment type="caution">
    <text evidence="3">The sequence shown here is derived from an EMBL/GenBank/DDBJ whole genome shotgun (WGS) entry which is preliminary data.</text>
</comment>
<feature type="chain" id="PRO_5019294927" evidence="1">
    <location>
        <begin position="18"/>
        <end position="158"/>
    </location>
</feature>
<dbReference type="Proteomes" id="UP000268973">
    <property type="component" value="Unassembled WGS sequence"/>
</dbReference>
<keyword evidence="4" id="KW-1185">Reference proteome</keyword>
<evidence type="ECO:0000313" key="3">
    <source>
        <dbReference type="EMBL" id="RTZ13452.1"/>
    </source>
</evidence>
<evidence type="ECO:0000313" key="4">
    <source>
        <dbReference type="Proteomes" id="UP000268973"/>
    </source>
</evidence>
<evidence type="ECO:0000256" key="1">
    <source>
        <dbReference type="SAM" id="SignalP"/>
    </source>
</evidence>
<organism evidence="3 4">
    <name type="scientific">Vibrio aquaticus</name>
    <dbReference type="NCBI Taxonomy" id="2496559"/>
    <lineage>
        <taxon>Bacteria</taxon>
        <taxon>Pseudomonadati</taxon>
        <taxon>Pseudomonadota</taxon>
        <taxon>Gammaproteobacteria</taxon>
        <taxon>Vibrionales</taxon>
        <taxon>Vibrionaceae</taxon>
        <taxon>Vibrio</taxon>
    </lineage>
</organism>
<accession>A0A432CTA5</accession>
<protein>
    <submittedName>
        <fullName evidence="3">DUF2059 domain-containing protein</fullName>
    </submittedName>
</protein>
<dbReference type="InterPro" id="IPR018637">
    <property type="entry name" value="DUF2059"/>
</dbReference>
<dbReference type="AlphaFoldDB" id="A0A432CTA5"/>
<dbReference type="OrthoDB" id="5895759at2"/>
<dbReference type="RefSeq" id="WP_126576044.1">
    <property type="nucleotide sequence ID" value="NZ_RXZH01000023.1"/>
</dbReference>